<dbReference type="PANTHER" id="PTHR43731">
    <property type="entry name" value="RHOMBOID PROTEASE"/>
    <property type="match status" value="1"/>
</dbReference>
<evidence type="ECO:0000313" key="9">
    <source>
        <dbReference type="EMBL" id="MEE2567086.1"/>
    </source>
</evidence>
<evidence type="ECO:0000313" key="10">
    <source>
        <dbReference type="Proteomes" id="UP001310692"/>
    </source>
</evidence>
<keyword evidence="6 7" id="KW-0472">Membrane</keyword>
<reference evidence="9 10" key="1">
    <citation type="submission" date="2024-01" db="EMBL/GenBank/DDBJ databases">
        <title>Hyphobacterium bacterium isolated from marine sediment.</title>
        <authorList>
            <person name="Zhao S."/>
        </authorList>
    </citation>
    <scope>NUCLEOTIDE SEQUENCE [LARGE SCALE GENOMIC DNA]</scope>
    <source>
        <strain evidence="9 10">Y60-23</strain>
    </source>
</reference>
<dbReference type="GO" id="GO:0008233">
    <property type="term" value="F:peptidase activity"/>
    <property type="evidence" value="ECO:0007669"/>
    <property type="project" value="UniProtKB-KW"/>
</dbReference>
<evidence type="ECO:0000256" key="6">
    <source>
        <dbReference type="ARBA" id="ARBA00023136"/>
    </source>
</evidence>
<keyword evidence="5 7" id="KW-1133">Transmembrane helix</keyword>
<feature type="transmembrane region" description="Helical" evidence="7">
    <location>
        <begin position="130"/>
        <end position="150"/>
    </location>
</feature>
<organism evidence="9 10">
    <name type="scientific">Hyphobacterium marinum</name>
    <dbReference type="NCBI Taxonomy" id="3116574"/>
    <lineage>
        <taxon>Bacteria</taxon>
        <taxon>Pseudomonadati</taxon>
        <taxon>Pseudomonadota</taxon>
        <taxon>Alphaproteobacteria</taxon>
        <taxon>Maricaulales</taxon>
        <taxon>Maricaulaceae</taxon>
        <taxon>Hyphobacterium</taxon>
    </lineage>
</organism>
<comment type="caution">
    <text evidence="9">The sequence shown here is derived from an EMBL/GenBank/DDBJ whole genome shotgun (WGS) entry which is preliminary data.</text>
</comment>
<dbReference type="RefSeq" id="WP_330196645.1">
    <property type="nucleotide sequence ID" value="NZ_JAZDRO010000004.1"/>
</dbReference>
<feature type="domain" description="Peptidase S54 rhomboid" evidence="8">
    <location>
        <begin position="63"/>
        <end position="201"/>
    </location>
</feature>
<dbReference type="InterPro" id="IPR050925">
    <property type="entry name" value="Rhomboid_protease_S54"/>
</dbReference>
<feature type="transmembrane region" description="Helical" evidence="7">
    <location>
        <begin position="105"/>
        <end position="124"/>
    </location>
</feature>
<dbReference type="EC" id="3.4.21.-" evidence="9"/>
<feature type="transmembrane region" description="Helical" evidence="7">
    <location>
        <begin position="182"/>
        <end position="206"/>
    </location>
</feature>
<evidence type="ECO:0000259" key="8">
    <source>
        <dbReference type="Pfam" id="PF01694"/>
    </source>
</evidence>
<keyword evidence="4 9" id="KW-0378">Hydrolase</keyword>
<evidence type="ECO:0000256" key="5">
    <source>
        <dbReference type="ARBA" id="ARBA00022989"/>
    </source>
</evidence>
<name>A0ABU7LZU9_9PROT</name>
<gene>
    <name evidence="9" type="ORF">V0U35_10370</name>
</gene>
<evidence type="ECO:0000256" key="7">
    <source>
        <dbReference type="SAM" id="Phobius"/>
    </source>
</evidence>
<feature type="transmembrane region" description="Helical" evidence="7">
    <location>
        <begin position="66"/>
        <end position="93"/>
    </location>
</feature>
<keyword evidence="9" id="KW-0645">Protease</keyword>
<keyword evidence="3 7" id="KW-0812">Transmembrane</keyword>
<comment type="similarity">
    <text evidence="2">Belongs to the peptidase S54 family.</text>
</comment>
<comment type="subcellular location">
    <subcellularLocation>
        <location evidence="1">Membrane</location>
        <topology evidence="1">Multi-pass membrane protein</topology>
    </subcellularLocation>
</comment>
<dbReference type="PANTHER" id="PTHR43731:SF14">
    <property type="entry name" value="PRESENILIN-ASSOCIATED RHOMBOID-LIKE PROTEIN, MITOCHONDRIAL"/>
    <property type="match status" value="1"/>
</dbReference>
<protein>
    <submittedName>
        <fullName evidence="9">Rhomboid family intramembrane serine protease</fullName>
        <ecNumber evidence="9">3.4.21.-</ecNumber>
    </submittedName>
</protein>
<feature type="transmembrane region" description="Helical" evidence="7">
    <location>
        <begin position="157"/>
        <end position="176"/>
    </location>
</feature>
<dbReference type="InterPro" id="IPR022764">
    <property type="entry name" value="Peptidase_S54_rhomboid_dom"/>
</dbReference>
<keyword evidence="10" id="KW-1185">Reference proteome</keyword>
<evidence type="ECO:0000256" key="4">
    <source>
        <dbReference type="ARBA" id="ARBA00022801"/>
    </source>
</evidence>
<dbReference type="GO" id="GO:0006508">
    <property type="term" value="P:proteolysis"/>
    <property type="evidence" value="ECO:0007669"/>
    <property type="project" value="UniProtKB-KW"/>
</dbReference>
<dbReference type="Pfam" id="PF01694">
    <property type="entry name" value="Rhomboid"/>
    <property type="match status" value="1"/>
</dbReference>
<evidence type="ECO:0000256" key="2">
    <source>
        <dbReference type="ARBA" id="ARBA00009045"/>
    </source>
</evidence>
<feature type="transmembrane region" description="Helical" evidence="7">
    <location>
        <begin position="16"/>
        <end position="35"/>
    </location>
</feature>
<evidence type="ECO:0000256" key="1">
    <source>
        <dbReference type="ARBA" id="ARBA00004141"/>
    </source>
</evidence>
<evidence type="ECO:0000256" key="3">
    <source>
        <dbReference type="ARBA" id="ARBA00022692"/>
    </source>
</evidence>
<dbReference type="EMBL" id="JAZDRO010000004">
    <property type="protein sequence ID" value="MEE2567086.1"/>
    <property type="molecule type" value="Genomic_DNA"/>
</dbReference>
<proteinExistence type="inferred from homology"/>
<dbReference type="SUPFAM" id="SSF144091">
    <property type="entry name" value="Rhomboid-like"/>
    <property type="match status" value="1"/>
</dbReference>
<dbReference type="Gene3D" id="1.20.1540.10">
    <property type="entry name" value="Rhomboid-like"/>
    <property type="match status" value="1"/>
</dbReference>
<dbReference type="Proteomes" id="UP001310692">
    <property type="component" value="Unassembled WGS sequence"/>
</dbReference>
<sequence>MSVPRRDSPVFNDMPLVVLALSAVIAAVFLIGTMLPEFELWSRYLGVVITADIGEHPSPLGPWSPFLLHVFLHSGWLHFAFNMGAMLAFGTAAARPFGHGGRGQLGFLLFFFTCAAGGALGHIIANWGEMAPMVGASTALSGCIAAAGWARGGRNGMLRLAVPWLLFNLVLAVLGTQTAMTIAWAGHVGGLVTGAVLYPVFLAVFARTRRF</sequence>
<dbReference type="InterPro" id="IPR035952">
    <property type="entry name" value="Rhomboid-like_sf"/>
</dbReference>
<accession>A0ABU7LZU9</accession>